<dbReference type="InterPro" id="IPR001789">
    <property type="entry name" value="Sig_transdc_resp-reg_receiver"/>
</dbReference>
<accession>A0A953SGD0</accession>
<evidence type="ECO:0000256" key="6">
    <source>
        <dbReference type="ARBA" id="ARBA00023163"/>
    </source>
</evidence>
<dbReference type="Gene3D" id="1.10.8.60">
    <property type="match status" value="1"/>
</dbReference>
<keyword evidence="6" id="KW-0804">Transcription</keyword>
<dbReference type="Pfam" id="PF02954">
    <property type="entry name" value="HTH_8"/>
    <property type="match status" value="1"/>
</dbReference>
<dbReference type="Pfam" id="PF25601">
    <property type="entry name" value="AAA_lid_14"/>
    <property type="match status" value="1"/>
</dbReference>
<dbReference type="GO" id="GO:0043565">
    <property type="term" value="F:sequence-specific DNA binding"/>
    <property type="evidence" value="ECO:0007669"/>
    <property type="project" value="InterPro"/>
</dbReference>
<dbReference type="Gene3D" id="3.40.50.2300">
    <property type="match status" value="1"/>
</dbReference>
<dbReference type="Proteomes" id="UP000705867">
    <property type="component" value="Unassembled WGS sequence"/>
</dbReference>
<sequence length="457" mass="51392">MVKAKVLVIDDEEEMLENYSRIIRRIGHDCIIEKDSSRAIEKLKKLEPDIVLTDLKMPGKNGMEVLASSLEINPGVPVILITAFADIPTAVESVKGGAFDFISKPFSSEQLGLVLERALRQKRLFDENRKLKERLRIDSLQEIIGKSHAIQEICGVIQRVAETDANILITGESGTGKEMVAKAIHERSVRRAGPFVTIDCAALPENLLESELFGYEKGSFTGATSNRQGLFEIAHGGTLFLDEIGEIPLTMQAKLLRSVQERQVKRIGSNSLIQIDVRILSATNRDLRKCVQEKTFREDLFYRLNVIHIKVPPLRERTGDIPVVASHFLSKFAELNNKNVTGISSDAMEVLENYSWPGNVRELQNVIERAVVLSDSDRINITDLPREIYMIPSLPTSTDNLEYREAKEMWLSAFERTYLKTLLKITAGNISKAALRAGIDRKTIHRLIKRYGLDIEA</sequence>
<dbReference type="InterPro" id="IPR009057">
    <property type="entry name" value="Homeodomain-like_sf"/>
</dbReference>
<organism evidence="10 11">
    <name type="scientific">Candidatus Nitrobium versatile</name>
    <dbReference type="NCBI Taxonomy" id="2884831"/>
    <lineage>
        <taxon>Bacteria</taxon>
        <taxon>Pseudomonadati</taxon>
        <taxon>Nitrospirota</taxon>
        <taxon>Nitrospiria</taxon>
        <taxon>Nitrospirales</taxon>
        <taxon>Nitrospiraceae</taxon>
        <taxon>Candidatus Nitrobium</taxon>
    </lineage>
</organism>
<evidence type="ECO:0000256" key="7">
    <source>
        <dbReference type="PROSITE-ProRule" id="PRU00169"/>
    </source>
</evidence>
<evidence type="ECO:0000256" key="4">
    <source>
        <dbReference type="ARBA" id="ARBA00023125"/>
    </source>
</evidence>
<dbReference type="Gene3D" id="3.40.50.300">
    <property type="entry name" value="P-loop containing nucleotide triphosphate hydrolases"/>
    <property type="match status" value="1"/>
</dbReference>
<proteinExistence type="predicted"/>
<dbReference type="GO" id="GO:0005524">
    <property type="term" value="F:ATP binding"/>
    <property type="evidence" value="ECO:0007669"/>
    <property type="project" value="UniProtKB-KW"/>
</dbReference>
<dbReference type="SUPFAM" id="SSF52540">
    <property type="entry name" value="P-loop containing nucleoside triphosphate hydrolases"/>
    <property type="match status" value="1"/>
</dbReference>
<dbReference type="SUPFAM" id="SSF46689">
    <property type="entry name" value="Homeodomain-like"/>
    <property type="match status" value="1"/>
</dbReference>
<dbReference type="InterPro" id="IPR011006">
    <property type="entry name" value="CheY-like_superfamily"/>
</dbReference>
<dbReference type="AlphaFoldDB" id="A0A953SGD0"/>
<evidence type="ECO:0000259" key="8">
    <source>
        <dbReference type="PROSITE" id="PS50045"/>
    </source>
</evidence>
<protein>
    <submittedName>
        <fullName evidence="10">Sigma-54 dependent transcriptional regulator</fullName>
    </submittedName>
</protein>
<evidence type="ECO:0000256" key="1">
    <source>
        <dbReference type="ARBA" id="ARBA00022741"/>
    </source>
</evidence>
<evidence type="ECO:0000256" key="5">
    <source>
        <dbReference type="ARBA" id="ARBA00023159"/>
    </source>
</evidence>
<dbReference type="PANTHER" id="PTHR32071">
    <property type="entry name" value="TRANSCRIPTIONAL REGULATORY PROTEIN"/>
    <property type="match status" value="1"/>
</dbReference>
<dbReference type="CDD" id="cd00009">
    <property type="entry name" value="AAA"/>
    <property type="match status" value="1"/>
</dbReference>
<keyword evidence="1" id="KW-0547">Nucleotide-binding</keyword>
<dbReference type="GO" id="GO:0000160">
    <property type="term" value="P:phosphorelay signal transduction system"/>
    <property type="evidence" value="ECO:0007669"/>
    <property type="project" value="InterPro"/>
</dbReference>
<dbReference type="PROSITE" id="PS00676">
    <property type="entry name" value="SIGMA54_INTERACT_2"/>
    <property type="match status" value="1"/>
</dbReference>
<dbReference type="InterPro" id="IPR025944">
    <property type="entry name" value="Sigma_54_int_dom_CS"/>
</dbReference>
<dbReference type="PRINTS" id="PR01590">
    <property type="entry name" value="HTHFIS"/>
</dbReference>
<dbReference type="PANTHER" id="PTHR32071:SF57">
    <property type="entry name" value="C4-DICARBOXYLATE TRANSPORT TRANSCRIPTIONAL REGULATORY PROTEIN DCTD"/>
    <property type="match status" value="1"/>
</dbReference>
<dbReference type="FunFam" id="3.40.50.300:FF:000006">
    <property type="entry name" value="DNA-binding transcriptional regulator NtrC"/>
    <property type="match status" value="1"/>
</dbReference>
<keyword evidence="4" id="KW-0238">DNA-binding</keyword>
<dbReference type="InterPro" id="IPR025662">
    <property type="entry name" value="Sigma_54_int_dom_ATP-bd_1"/>
</dbReference>
<evidence type="ECO:0000256" key="3">
    <source>
        <dbReference type="ARBA" id="ARBA00023015"/>
    </source>
</evidence>
<dbReference type="PROSITE" id="PS50045">
    <property type="entry name" value="SIGMA54_INTERACT_4"/>
    <property type="match status" value="1"/>
</dbReference>
<gene>
    <name evidence="10" type="ORF">K8I29_17630</name>
</gene>
<feature type="domain" description="Sigma-54 factor interaction" evidence="8">
    <location>
        <begin position="143"/>
        <end position="372"/>
    </location>
</feature>
<keyword evidence="2" id="KW-0067">ATP-binding</keyword>
<dbReference type="SMART" id="SM00382">
    <property type="entry name" value="AAA"/>
    <property type="match status" value="1"/>
</dbReference>
<dbReference type="InterPro" id="IPR002197">
    <property type="entry name" value="HTH_Fis"/>
</dbReference>
<evidence type="ECO:0000259" key="9">
    <source>
        <dbReference type="PROSITE" id="PS50110"/>
    </source>
</evidence>
<comment type="caution">
    <text evidence="10">The sequence shown here is derived from an EMBL/GenBank/DDBJ whole genome shotgun (WGS) entry which is preliminary data.</text>
</comment>
<reference evidence="10" key="2">
    <citation type="submission" date="2021-08" db="EMBL/GenBank/DDBJ databases">
        <authorList>
            <person name="Dalcin Martins P."/>
        </authorList>
    </citation>
    <scope>NUCLEOTIDE SEQUENCE</scope>
    <source>
        <strain evidence="10">MAG_39</strain>
    </source>
</reference>
<dbReference type="GO" id="GO:0006355">
    <property type="term" value="P:regulation of DNA-templated transcription"/>
    <property type="evidence" value="ECO:0007669"/>
    <property type="project" value="InterPro"/>
</dbReference>
<feature type="domain" description="Response regulatory" evidence="9">
    <location>
        <begin position="5"/>
        <end position="119"/>
    </location>
</feature>
<dbReference type="Pfam" id="PF00072">
    <property type="entry name" value="Response_reg"/>
    <property type="match status" value="1"/>
</dbReference>
<dbReference type="InterPro" id="IPR058031">
    <property type="entry name" value="AAA_lid_NorR"/>
</dbReference>
<keyword evidence="7" id="KW-0597">Phosphoprotein</keyword>
<dbReference type="SUPFAM" id="SSF52172">
    <property type="entry name" value="CheY-like"/>
    <property type="match status" value="1"/>
</dbReference>
<dbReference type="FunFam" id="1.10.8.60:FF:000014">
    <property type="entry name" value="DNA-binding transcriptional regulator NtrC"/>
    <property type="match status" value="1"/>
</dbReference>
<dbReference type="InterPro" id="IPR002078">
    <property type="entry name" value="Sigma_54_int"/>
</dbReference>
<dbReference type="PROSITE" id="PS00675">
    <property type="entry name" value="SIGMA54_INTERACT_1"/>
    <property type="match status" value="1"/>
</dbReference>
<keyword evidence="3" id="KW-0805">Transcription regulation</keyword>
<dbReference type="PROSITE" id="PS50110">
    <property type="entry name" value="RESPONSE_REGULATORY"/>
    <property type="match status" value="1"/>
</dbReference>
<dbReference type="Pfam" id="PF00158">
    <property type="entry name" value="Sigma54_activat"/>
    <property type="match status" value="1"/>
</dbReference>
<dbReference type="InterPro" id="IPR003593">
    <property type="entry name" value="AAA+_ATPase"/>
</dbReference>
<dbReference type="InterPro" id="IPR027417">
    <property type="entry name" value="P-loop_NTPase"/>
</dbReference>
<dbReference type="Gene3D" id="1.10.10.60">
    <property type="entry name" value="Homeodomain-like"/>
    <property type="match status" value="1"/>
</dbReference>
<evidence type="ECO:0000313" key="10">
    <source>
        <dbReference type="EMBL" id="MBZ0158021.1"/>
    </source>
</evidence>
<feature type="modified residue" description="4-aspartylphosphate" evidence="7">
    <location>
        <position position="54"/>
    </location>
</feature>
<name>A0A953SGD0_9BACT</name>
<dbReference type="PROSITE" id="PS00688">
    <property type="entry name" value="SIGMA54_INTERACT_3"/>
    <property type="match status" value="1"/>
</dbReference>
<dbReference type="SMART" id="SM00448">
    <property type="entry name" value="REC"/>
    <property type="match status" value="1"/>
</dbReference>
<dbReference type="EMBL" id="JAIOIV010000132">
    <property type="protein sequence ID" value="MBZ0158021.1"/>
    <property type="molecule type" value="Genomic_DNA"/>
</dbReference>
<dbReference type="InterPro" id="IPR025943">
    <property type="entry name" value="Sigma_54_int_dom_ATP-bd_2"/>
</dbReference>
<evidence type="ECO:0000313" key="11">
    <source>
        <dbReference type="Proteomes" id="UP000705867"/>
    </source>
</evidence>
<keyword evidence="5" id="KW-0010">Activator</keyword>
<reference evidence="10" key="1">
    <citation type="journal article" date="2021" name="bioRxiv">
        <title>Unraveling nitrogen, sulfur and carbon metabolic pathways and microbial community transcriptional responses to substrate deprivation and toxicity stresses in a bioreactor mimicking anoxic brackish coastal sediment conditions.</title>
        <authorList>
            <person name="Martins P.D."/>
            <person name="Echeveste M.J."/>
            <person name="Arshad A."/>
            <person name="Kurth J."/>
            <person name="Ouboter H."/>
            <person name="Jetten M.S.M."/>
            <person name="Welte C.U."/>
        </authorList>
    </citation>
    <scope>NUCLEOTIDE SEQUENCE</scope>
    <source>
        <strain evidence="10">MAG_39</strain>
    </source>
</reference>
<evidence type="ECO:0000256" key="2">
    <source>
        <dbReference type="ARBA" id="ARBA00022840"/>
    </source>
</evidence>